<reference evidence="2" key="1">
    <citation type="submission" date="2015-10" db="EMBL/GenBank/DDBJ databases">
        <title>EvidentialGene: Evidence-directed Construction of Complete mRNA Transcriptomes without Genomes.</title>
        <authorList>
            <person name="Gilbert D.G."/>
        </authorList>
    </citation>
    <scope>NUCLEOTIDE SEQUENCE</scope>
</reference>
<dbReference type="EMBL" id="GDIQ01040091">
    <property type="protein sequence ID" value="JAN54646.1"/>
    <property type="molecule type" value="Transcribed_RNA"/>
</dbReference>
<feature type="region of interest" description="Disordered" evidence="1">
    <location>
        <begin position="1"/>
        <end position="24"/>
    </location>
</feature>
<dbReference type="Pfam" id="PF10172">
    <property type="entry name" value="DDA1"/>
    <property type="match status" value="1"/>
</dbReference>
<accession>A0A0P6G152</accession>
<dbReference type="AlphaFoldDB" id="A0A0P6G152"/>
<protein>
    <submittedName>
        <fullName evidence="2">DET1-and DDB1-associated-like protein</fullName>
    </submittedName>
</protein>
<organism evidence="2">
    <name type="scientific">Daphnia magna</name>
    <dbReference type="NCBI Taxonomy" id="35525"/>
    <lineage>
        <taxon>Eukaryota</taxon>
        <taxon>Metazoa</taxon>
        <taxon>Ecdysozoa</taxon>
        <taxon>Arthropoda</taxon>
        <taxon>Crustacea</taxon>
        <taxon>Branchiopoda</taxon>
        <taxon>Diplostraca</taxon>
        <taxon>Cladocera</taxon>
        <taxon>Anomopoda</taxon>
        <taxon>Daphniidae</taxon>
        <taxon>Daphnia</taxon>
    </lineage>
</organism>
<proteinExistence type="predicted"/>
<sequence>MRITSHDSIAMLHQKSPSSGHPFTYRQRNILQNRVYKFIVTEKTNILLRYLHQQWERKVYQVLNRYIIVNQIRIS</sequence>
<evidence type="ECO:0000313" key="2">
    <source>
        <dbReference type="EMBL" id="JAN54646.1"/>
    </source>
</evidence>
<dbReference type="InterPro" id="IPR018276">
    <property type="entry name" value="DDA1_dom"/>
</dbReference>
<evidence type="ECO:0000256" key="1">
    <source>
        <dbReference type="SAM" id="MobiDB-lite"/>
    </source>
</evidence>
<name>A0A0P6G152_9CRUS</name>
<feature type="compositionally biased region" description="Polar residues" evidence="1">
    <location>
        <begin position="15"/>
        <end position="24"/>
    </location>
</feature>